<organism evidence="3 4">
    <name type="scientific">Tepiditoga spiralis</name>
    <dbReference type="NCBI Taxonomy" id="2108365"/>
    <lineage>
        <taxon>Bacteria</taxon>
        <taxon>Thermotogati</taxon>
        <taxon>Thermotogota</taxon>
        <taxon>Thermotogae</taxon>
        <taxon>Petrotogales</taxon>
        <taxon>Petrotogaceae</taxon>
        <taxon>Tepiditoga</taxon>
    </lineage>
</organism>
<feature type="transmembrane region" description="Helical" evidence="1">
    <location>
        <begin position="244"/>
        <end position="273"/>
    </location>
</feature>
<dbReference type="InterPro" id="IPR003675">
    <property type="entry name" value="Rce1/LyrA-like_dom"/>
</dbReference>
<keyword evidence="1" id="KW-0472">Membrane</keyword>
<feature type="domain" description="CAAX prenyl protease 2/Lysostaphin resistance protein A-like" evidence="2">
    <location>
        <begin position="121"/>
        <end position="216"/>
    </location>
</feature>
<dbReference type="InParanoid" id="A0A7G1G4N8"/>
<dbReference type="GO" id="GO:0006508">
    <property type="term" value="P:proteolysis"/>
    <property type="evidence" value="ECO:0007669"/>
    <property type="project" value="UniProtKB-KW"/>
</dbReference>
<keyword evidence="1" id="KW-1133">Transmembrane helix</keyword>
<dbReference type="GO" id="GO:0004175">
    <property type="term" value="F:endopeptidase activity"/>
    <property type="evidence" value="ECO:0007669"/>
    <property type="project" value="UniProtKB-ARBA"/>
</dbReference>
<evidence type="ECO:0000259" key="2">
    <source>
        <dbReference type="Pfam" id="PF02517"/>
    </source>
</evidence>
<feature type="transmembrane region" description="Helical" evidence="1">
    <location>
        <begin position="12"/>
        <end position="35"/>
    </location>
</feature>
<dbReference type="RefSeq" id="WP_190614050.1">
    <property type="nucleotide sequence ID" value="NZ_AP018712.1"/>
</dbReference>
<keyword evidence="1" id="KW-0812">Transmembrane</keyword>
<accession>A0A7G1G4N8</accession>
<feature type="transmembrane region" description="Helical" evidence="1">
    <location>
        <begin position="203"/>
        <end position="224"/>
    </location>
</feature>
<keyword evidence="3" id="KW-0378">Hydrolase</keyword>
<sequence length="286" mass="31989">MKKNFLITKQVILPTSFGILLIPLSQLISSLVYLLPLPKEITSILFGIVYIIISYSSIKLYCNKILYISPNSCYINKPKIYIKWLIVGILLPIIVSFVFLSSSGELIKNTMNTRGFINIILTAIFILGFSTGVVEEMIFRGLIMKVFEKQWGKTISIIVPSIIFSVLHIIGHNLNIIDIILLCIAGTTVGIMFSLIVYESNSIWASAIVHGLWNIIIIGNILSISTTHNKNAIFSYKLSSTFQFFTGGSFGIEASIISVLGYIAVIIFSLYSIKKKYKLTQKILEK</sequence>
<evidence type="ECO:0000313" key="4">
    <source>
        <dbReference type="Proteomes" id="UP000516361"/>
    </source>
</evidence>
<keyword evidence="3" id="KW-0645">Protease</keyword>
<evidence type="ECO:0000313" key="3">
    <source>
        <dbReference type="EMBL" id="BBE31490.1"/>
    </source>
</evidence>
<dbReference type="PANTHER" id="PTHR39430:SF1">
    <property type="entry name" value="PROTEASE"/>
    <property type="match status" value="1"/>
</dbReference>
<dbReference type="GO" id="GO:0080120">
    <property type="term" value="P:CAAX-box protein maturation"/>
    <property type="evidence" value="ECO:0007669"/>
    <property type="project" value="UniProtKB-ARBA"/>
</dbReference>
<dbReference type="EMBL" id="AP018712">
    <property type="protein sequence ID" value="BBE31490.1"/>
    <property type="molecule type" value="Genomic_DNA"/>
</dbReference>
<reference evidence="3 4" key="1">
    <citation type="submission" date="2018-06" db="EMBL/GenBank/DDBJ databases">
        <title>Genome sequencing of Oceanotoga sp. sy52.</title>
        <authorList>
            <person name="Mori K."/>
        </authorList>
    </citation>
    <scope>NUCLEOTIDE SEQUENCE [LARGE SCALE GENOMIC DNA]</scope>
    <source>
        <strain evidence="4">sy52</strain>
    </source>
</reference>
<dbReference type="PANTHER" id="PTHR39430">
    <property type="entry name" value="MEMBRANE-ASSOCIATED PROTEASE-RELATED"/>
    <property type="match status" value="1"/>
</dbReference>
<feature type="transmembrane region" description="Helical" evidence="1">
    <location>
        <begin position="81"/>
        <end position="103"/>
    </location>
</feature>
<dbReference type="AlphaFoldDB" id="A0A7G1G4N8"/>
<dbReference type="Pfam" id="PF02517">
    <property type="entry name" value="Rce1-like"/>
    <property type="match status" value="1"/>
</dbReference>
<proteinExistence type="predicted"/>
<dbReference type="KEGG" id="ocy:OSSY52_16310"/>
<feature type="transmembrane region" description="Helical" evidence="1">
    <location>
        <begin position="176"/>
        <end position="196"/>
    </location>
</feature>
<dbReference type="FunCoup" id="A0A7G1G4N8">
    <property type="interactions" value="13"/>
</dbReference>
<feature type="transmembrane region" description="Helical" evidence="1">
    <location>
        <begin position="151"/>
        <end position="170"/>
    </location>
</feature>
<evidence type="ECO:0000256" key="1">
    <source>
        <dbReference type="SAM" id="Phobius"/>
    </source>
</evidence>
<gene>
    <name evidence="3" type="ORF">OSSY52_16310</name>
</gene>
<dbReference type="Proteomes" id="UP000516361">
    <property type="component" value="Chromosome"/>
</dbReference>
<feature type="transmembrane region" description="Helical" evidence="1">
    <location>
        <begin position="115"/>
        <end position="139"/>
    </location>
</feature>
<name>A0A7G1G4N8_9BACT</name>
<feature type="transmembrane region" description="Helical" evidence="1">
    <location>
        <begin position="41"/>
        <end position="61"/>
    </location>
</feature>
<keyword evidence="4" id="KW-1185">Reference proteome</keyword>
<protein>
    <submittedName>
        <fullName evidence="3">CAAX amino protease</fullName>
    </submittedName>
</protein>